<dbReference type="InterPro" id="IPR003754">
    <property type="entry name" value="4pyrrol_synth_uPrphyn_synth"/>
</dbReference>
<dbReference type="EMBL" id="JBBPCC010000029">
    <property type="protein sequence ID" value="MEK8132397.1"/>
    <property type="molecule type" value="Genomic_DNA"/>
</dbReference>
<proteinExistence type="predicted"/>
<protein>
    <submittedName>
        <fullName evidence="2">Uroporphyrinogen-III synthase</fullName>
        <ecNumber evidence="2">4.2.1.75</ecNumber>
    </submittedName>
</protein>
<dbReference type="Proteomes" id="UP001469365">
    <property type="component" value="Unassembled WGS sequence"/>
</dbReference>
<dbReference type="InterPro" id="IPR036108">
    <property type="entry name" value="4pyrrol_syn_uPrphyn_synt_sf"/>
</dbReference>
<dbReference type="Pfam" id="PF02602">
    <property type="entry name" value="HEM4"/>
    <property type="match status" value="1"/>
</dbReference>
<dbReference type="CDD" id="cd06578">
    <property type="entry name" value="HemD"/>
    <property type="match status" value="1"/>
</dbReference>
<sequence>MARLEGKRIAITGPRKAAELSVIVEKMGGTALVRPAQGTVAVEAEQVQAEVRKLIAEGADWILLTTGVGTELLVQAAEAIGESEAFTALLSKSQVAARGYKTVNVLKKLGVQPEVRDDDGTTSGLIRAMGGRDLSGKRVALQLYGDHAPRLVEWLREQGAIYHEILPYLHIPPELDVANLLLDEIAGGELDAVTFTSTPQVRFLMQHARERGMAERVIQAFQGETIAVAVGKVTAEAMREEGITRVVAPEEERMGSMIVALAKYYEKEAGNLN</sequence>
<dbReference type="EC" id="4.2.1.75" evidence="2"/>
<evidence type="ECO:0000259" key="1">
    <source>
        <dbReference type="Pfam" id="PF02602"/>
    </source>
</evidence>
<evidence type="ECO:0000313" key="3">
    <source>
        <dbReference type="Proteomes" id="UP001469365"/>
    </source>
</evidence>
<dbReference type="PANTHER" id="PTHR40082">
    <property type="entry name" value="BLR5956 PROTEIN"/>
    <property type="match status" value="1"/>
</dbReference>
<keyword evidence="3" id="KW-1185">Reference proteome</keyword>
<dbReference type="RefSeq" id="WP_341419532.1">
    <property type="nucleotide sequence ID" value="NZ_JBBPCC010000029.1"/>
</dbReference>
<dbReference type="PANTHER" id="PTHR40082:SF1">
    <property type="entry name" value="BLR5956 PROTEIN"/>
    <property type="match status" value="1"/>
</dbReference>
<dbReference type="NCBIfam" id="NF004584">
    <property type="entry name" value="PRK05928.2-1"/>
    <property type="match status" value="1"/>
</dbReference>
<dbReference type="GO" id="GO:0004852">
    <property type="term" value="F:uroporphyrinogen-III synthase activity"/>
    <property type="evidence" value="ECO:0007669"/>
    <property type="project" value="UniProtKB-EC"/>
</dbReference>
<name>A0ABU9DU48_9BACL</name>
<gene>
    <name evidence="2" type="ORF">WMW72_31310</name>
</gene>
<dbReference type="Gene3D" id="3.40.50.10090">
    <property type="match status" value="2"/>
</dbReference>
<reference evidence="2 3" key="1">
    <citation type="submission" date="2024-04" db="EMBL/GenBank/DDBJ databases">
        <title>draft genome sequnece of Paenibacillus filicis.</title>
        <authorList>
            <person name="Kim D.-U."/>
        </authorList>
    </citation>
    <scope>NUCLEOTIDE SEQUENCE [LARGE SCALE GENOMIC DNA]</scope>
    <source>
        <strain evidence="2 3">KACC14197</strain>
    </source>
</reference>
<organism evidence="2 3">
    <name type="scientific">Paenibacillus filicis</name>
    <dbReference type="NCBI Taxonomy" id="669464"/>
    <lineage>
        <taxon>Bacteria</taxon>
        <taxon>Bacillati</taxon>
        <taxon>Bacillota</taxon>
        <taxon>Bacilli</taxon>
        <taxon>Bacillales</taxon>
        <taxon>Paenibacillaceae</taxon>
        <taxon>Paenibacillus</taxon>
    </lineage>
</organism>
<evidence type="ECO:0000313" key="2">
    <source>
        <dbReference type="EMBL" id="MEK8132397.1"/>
    </source>
</evidence>
<comment type="caution">
    <text evidence="2">The sequence shown here is derived from an EMBL/GenBank/DDBJ whole genome shotgun (WGS) entry which is preliminary data.</text>
</comment>
<dbReference type="InterPro" id="IPR039793">
    <property type="entry name" value="UROS/Hem4"/>
</dbReference>
<accession>A0ABU9DU48</accession>
<keyword evidence="2" id="KW-0456">Lyase</keyword>
<dbReference type="SUPFAM" id="SSF69618">
    <property type="entry name" value="HemD-like"/>
    <property type="match status" value="1"/>
</dbReference>
<feature type="domain" description="Tetrapyrrole biosynthesis uroporphyrinogen III synthase" evidence="1">
    <location>
        <begin position="19"/>
        <end position="258"/>
    </location>
</feature>